<gene>
    <name evidence="5" type="ORF">FHS79_001687</name>
</gene>
<feature type="domain" description="HTH marR-type" evidence="4">
    <location>
        <begin position="1"/>
        <end position="142"/>
    </location>
</feature>
<keyword evidence="6" id="KW-1185">Reference proteome</keyword>
<dbReference type="EMBL" id="JACIIV010000010">
    <property type="protein sequence ID" value="MBB6227521.1"/>
    <property type="molecule type" value="Genomic_DNA"/>
</dbReference>
<dbReference type="Proteomes" id="UP000538147">
    <property type="component" value="Unassembled WGS sequence"/>
</dbReference>
<sequence>MTATPLRLDDFLPYRLSVTSNLVSDHVAGAYRSLFGLSVPEWRLVAVLAEADGLSQAAIGERTRMDKVSVSRAARALEGRGLVTRLADARDARARALSLTDAGRGLHALVAPRAKAMEAAIFACLDPAEATQLKVLLARVEASLTAADPTAGSAADKK</sequence>
<accession>A0A841L7G1</accession>
<dbReference type="InterPro" id="IPR052067">
    <property type="entry name" value="Metal_resp_HTH_trans_reg"/>
</dbReference>
<dbReference type="SUPFAM" id="SSF46785">
    <property type="entry name" value="Winged helix' DNA-binding domain"/>
    <property type="match status" value="1"/>
</dbReference>
<keyword evidence="2 5" id="KW-0238">DNA-binding</keyword>
<evidence type="ECO:0000259" key="4">
    <source>
        <dbReference type="PROSITE" id="PS50995"/>
    </source>
</evidence>
<dbReference type="InterPro" id="IPR036388">
    <property type="entry name" value="WH-like_DNA-bd_sf"/>
</dbReference>
<dbReference type="RefSeq" id="WP_184198232.1">
    <property type="nucleotide sequence ID" value="NZ_BMOX01000059.1"/>
</dbReference>
<dbReference type="Pfam" id="PF12802">
    <property type="entry name" value="MarR_2"/>
    <property type="match status" value="1"/>
</dbReference>
<comment type="caution">
    <text evidence="5">The sequence shown here is derived from an EMBL/GenBank/DDBJ whole genome shotgun (WGS) entry which is preliminary data.</text>
</comment>
<evidence type="ECO:0000313" key="6">
    <source>
        <dbReference type="Proteomes" id="UP000538147"/>
    </source>
</evidence>
<proteinExistence type="predicted"/>
<reference evidence="5 6" key="1">
    <citation type="submission" date="2020-08" db="EMBL/GenBank/DDBJ databases">
        <title>Genomic Encyclopedia of Type Strains, Phase IV (KMG-IV): sequencing the most valuable type-strain genomes for metagenomic binning, comparative biology and taxonomic classification.</title>
        <authorList>
            <person name="Goeker M."/>
        </authorList>
    </citation>
    <scope>NUCLEOTIDE SEQUENCE [LARGE SCALE GENOMIC DNA]</scope>
    <source>
        <strain evidence="5 6">DSM 102189</strain>
    </source>
</reference>
<dbReference type="GO" id="GO:0003700">
    <property type="term" value="F:DNA-binding transcription factor activity"/>
    <property type="evidence" value="ECO:0007669"/>
    <property type="project" value="InterPro"/>
</dbReference>
<dbReference type="PRINTS" id="PR00598">
    <property type="entry name" value="HTHMARR"/>
</dbReference>
<organism evidence="5 6">
    <name type="scientific">Polymorphobacter multimanifer</name>
    <dbReference type="NCBI Taxonomy" id="1070431"/>
    <lineage>
        <taxon>Bacteria</taxon>
        <taxon>Pseudomonadati</taxon>
        <taxon>Pseudomonadota</taxon>
        <taxon>Alphaproteobacteria</taxon>
        <taxon>Sphingomonadales</taxon>
        <taxon>Sphingosinicellaceae</taxon>
        <taxon>Polymorphobacter</taxon>
    </lineage>
</organism>
<name>A0A841L7G1_9SPHN</name>
<dbReference type="PROSITE" id="PS50995">
    <property type="entry name" value="HTH_MARR_2"/>
    <property type="match status" value="1"/>
</dbReference>
<evidence type="ECO:0000256" key="2">
    <source>
        <dbReference type="ARBA" id="ARBA00023125"/>
    </source>
</evidence>
<dbReference type="InterPro" id="IPR000835">
    <property type="entry name" value="HTH_MarR-typ"/>
</dbReference>
<evidence type="ECO:0000256" key="1">
    <source>
        <dbReference type="ARBA" id="ARBA00023015"/>
    </source>
</evidence>
<dbReference type="AlphaFoldDB" id="A0A841L7G1"/>
<evidence type="ECO:0000313" key="5">
    <source>
        <dbReference type="EMBL" id="MBB6227521.1"/>
    </source>
</evidence>
<keyword evidence="1" id="KW-0805">Transcription regulation</keyword>
<keyword evidence="3" id="KW-0804">Transcription</keyword>
<dbReference type="PANTHER" id="PTHR35790:SF4">
    <property type="entry name" value="HTH-TYPE TRANSCRIPTIONAL REGULATOR PCHR"/>
    <property type="match status" value="1"/>
</dbReference>
<dbReference type="PANTHER" id="PTHR35790">
    <property type="entry name" value="HTH-TYPE TRANSCRIPTIONAL REGULATOR PCHR"/>
    <property type="match status" value="1"/>
</dbReference>
<protein>
    <submittedName>
        <fullName evidence="5">DNA-binding MarR family transcriptional regulator</fullName>
    </submittedName>
</protein>
<evidence type="ECO:0000256" key="3">
    <source>
        <dbReference type="ARBA" id="ARBA00023163"/>
    </source>
</evidence>
<dbReference type="Gene3D" id="1.10.10.10">
    <property type="entry name" value="Winged helix-like DNA-binding domain superfamily/Winged helix DNA-binding domain"/>
    <property type="match status" value="1"/>
</dbReference>
<dbReference type="SMART" id="SM00347">
    <property type="entry name" value="HTH_MARR"/>
    <property type="match status" value="1"/>
</dbReference>
<dbReference type="GO" id="GO:0003677">
    <property type="term" value="F:DNA binding"/>
    <property type="evidence" value="ECO:0007669"/>
    <property type="project" value="UniProtKB-KW"/>
</dbReference>
<dbReference type="InterPro" id="IPR036390">
    <property type="entry name" value="WH_DNA-bd_sf"/>
</dbReference>